<dbReference type="Proteomes" id="UP000660339">
    <property type="component" value="Unassembled WGS sequence"/>
</dbReference>
<accession>A0A8J3LI19</accession>
<sequence>MAWEPDYVTLSELKSYLRIDDNLDDTLLAVWATTASRAVDGFCHRQFGSVTAEEREYTTQYDRHLGCYIGFIDDVMDVDDLVVLDADANEVTDYSLLPVNALKKGKPYERIAVNVSGPLLITAPWGWTSVPVPVKNAALLQGARLSARRDSPFGVAGSPTEGSELRLLATLDPDLKTSLGSKYRRERWAA</sequence>
<protein>
    <recommendedName>
        <fullName evidence="3">Phage gp6-like head-tail connector protein</fullName>
    </recommendedName>
</protein>
<evidence type="ECO:0000313" key="1">
    <source>
        <dbReference type="EMBL" id="GIG18605.1"/>
    </source>
</evidence>
<dbReference type="InterPro" id="IPR021146">
    <property type="entry name" value="Phage_gp6-like_head-tail"/>
</dbReference>
<dbReference type="InterPro" id="IPR006450">
    <property type="entry name" value="Phage_HK97_gp6-like"/>
</dbReference>
<reference evidence="1" key="1">
    <citation type="submission" date="2021-01" db="EMBL/GenBank/DDBJ databases">
        <title>Whole genome shotgun sequence of Catellatospora methionotrophica NBRC 14553.</title>
        <authorList>
            <person name="Komaki H."/>
            <person name="Tamura T."/>
        </authorList>
    </citation>
    <scope>NUCLEOTIDE SEQUENCE</scope>
    <source>
        <strain evidence="1">NBRC 14553</strain>
    </source>
</reference>
<keyword evidence="2" id="KW-1185">Reference proteome</keyword>
<dbReference type="Gene3D" id="1.10.3230.30">
    <property type="entry name" value="Phage gp6-like head-tail connector protein"/>
    <property type="match status" value="1"/>
</dbReference>
<dbReference type="CDD" id="cd08054">
    <property type="entry name" value="gp6"/>
    <property type="match status" value="1"/>
</dbReference>
<organism evidence="1 2">
    <name type="scientific">Catellatospora methionotrophica</name>
    <dbReference type="NCBI Taxonomy" id="121620"/>
    <lineage>
        <taxon>Bacteria</taxon>
        <taxon>Bacillati</taxon>
        <taxon>Actinomycetota</taxon>
        <taxon>Actinomycetes</taxon>
        <taxon>Micromonosporales</taxon>
        <taxon>Micromonosporaceae</taxon>
        <taxon>Catellatospora</taxon>
    </lineage>
</organism>
<evidence type="ECO:0000313" key="2">
    <source>
        <dbReference type="Proteomes" id="UP000660339"/>
    </source>
</evidence>
<dbReference type="Pfam" id="PF05135">
    <property type="entry name" value="Phage_connect_1"/>
    <property type="match status" value="1"/>
</dbReference>
<evidence type="ECO:0008006" key="3">
    <source>
        <dbReference type="Google" id="ProtNLM"/>
    </source>
</evidence>
<name>A0A8J3LI19_9ACTN</name>
<dbReference type="EMBL" id="BONJ01000041">
    <property type="protein sequence ID" value="GIG18605.1"/>
    <property type="molecule type" value="Genomic_DNA"/>
</dbReference>
<gene>
    <name evidence="1" type="ORF">Cme02nite_69370</name>
</gene>
<proteinExistence type="predicted"/>
<comment type="caution">
    <text evidence="1">The sequence shown here is derived from an EMBL/GenBank/DDBJ whole genome shotgun (WGS) entry which is preliminary data.</text>
</comment>
<dbReference type="NCBIfam" id="TIGR01560">
    <property type="entry name" value="put_DNA_pack"/>
    <property type="match status" value="1"/>
</dbReference>
<dbReference type="AlphaFoldDB" id="A0A8J3LI19"/>